<dbReference type="EMBL" id="CP002859">
    <property type="protein sequence ID" value="AEI49495.1"/>
    <property type="molecule type" value="Genomic_DNA"/>
</dbReference>
<dbReference type="PANTHER" id="PTHR44520:SF2">
    <property type="entry name" value="RESPONSE REGULATOR RCP1"/>
    <property type="match status" value="1"/>
</dbReference>
<dbReference type="PANTHER" id="PTHR44520">
    <property type="entry name" value="RESPONSE REGULATOR RCP1-RELATED"/>
    <property type="match status" value="1"/>
</dbReference>
<keyword evidence="1" id="KW-0597">Phosphoprotein</keyword>
<dbReference type="Pfam" id="PF00072">
    <property type="entry name" value="Response_reg"/>
    <property type="match status" value="1"/>
</dbReference>
<dbReference type="AlphaFoldDB" id="A0A7U3ZLN9"/>
<dbReference type="InterPro" id="IPR011006">
    <property type="entry name" value="CheY-like_superfamily"/>
</dbReference>
<gene>
    <name evidence="3" type="ordered locus">Runsl_3114</name>
</gene>
<protein>
    <submittedName>
        <fullName evidence="3">Response regulator receiver protein</fullName>
    </submittedName>
</protein>
<evidence type="ECO:0000313" key="4">
    <source>
        <dbReference type="Proteomes" id="UP000000493"/>
    </source>
</evidence>
<dbReference type="RefSeq" id="WP_013928802.1">
    <property type="nucleotide sequence ID" value="NC_015703.1"/>
</dbReference>
<dbReference type="KEGG" id="rsi:Runsl_3114"/>
<evidence type="ECO:0000313" key="3">
    <source>
        <dbReference type="EMBL" id="AEI49495.1"/>
    </source>
</evidence>
<dbReference type="Proteomes" id="UP000000493">
    <property type="component" value="Chromosome"/>
</dbReference>
<accession>A0A7U3ZLN9</accession>
<evidence type="ECO:0000259" key="2">
    <source>
        <dbReference type="PROSITE" id="PS50110"/>
    </source>
</evidence>
<reference evidence="3 4" key="2">
    <citation type="journal article" date="2012" name="Stand. Genomic Sci.">
        <title>Complete genome sequence of the aquatic bacterium Runella slithyformis type strain (LSU 4(T)).</title>
        <authorList>
            <person name="Copeland A."/>
            <person name="Zhang X."/>
            <person name="Misra M."/>
            <person name="Lapidus A."/>
            <person name="Nolan M."/>
            <person name="Lucas S."/>
            <person name="Deshpande S."/>
            <person name="Cheng J.F."/>
            <person name="Tapia R."/>
            <person name="Goodwin L.A."/>
            <person name="Pitluck S."/>
            <person name="Liolios K."/>
            <person name="Pagani I."/>
            <person name="Ivanova N."/>
            <person name="Mikhailova N."/>
            <person name="Pati A."/>
            <person name="Chen A."/>
            <person name="Palaniappan K."/>
            <person name="Land M."/>
            <person name="Hauser L."/>
            <person name="Pan C."/>
            <person name="Jeffries C.D."/>
            <person name="Detter J.C."/>
            <person name="Brambilla E.M."/>
            <person name="Rohde M."/>
            <person name="Djao O.D."/>
            <person name="Goker M."/>
            <person name="Sikorski J."/>
            <person name="Tindall B.J."/>
            <person name="Woyke T."/>
            <person name="Bristow J."/>
            <person name="Eisen J.A."/>
            <person name="Markowitz V."/>
            <person name="Hugenholtz P."/>
            <person name="Kyrpides N.C."/>
            <person name="Klenk H.P."/>
            <person name="Mavromatis K."/>
        </authorList>
    </citation>
    <scope>NUCLEOTIDE SEQUENCE [LARGE SCALE GENOMIC DNA]</scope>
    <source>
        <strain evidence="4">ATCC 29530 / DSM 19594 / LMG 11500 / NCIMB 11436 / LSU 4</strain>
    </source>
</reference>
<proteinExistence type="predicted"/>
<reference evidence="4" key="1">
    <citation type="submission" date="2011-06" db="EMBL/GenBank/DDBJ databases">
        <title>The complete genome of chromosome of Runella slithyformis DSM 19594.</title>
        <authorList>
            <consortium name="US DOE Joint Genome Institute (JGI-PGF)"/>
            <person name="Lucas S."/>
            <person name="Han J."/>
            <person name="Lapidus A."/>
            <person name="Bruce D."/>
            <person name="Goodwin L."/>
            <person name="Pitluck S."/>
            <person name="Peters L."/>
            <person name="Kyrpides N."/>
            <person name="Mavromatis K."/>
            <person name="Ivanova N."/>
            <person name="Ovchinnikova G."/>
            <person name="Zhang X."/>
            <person name="Misra M."/>
            <person name="Detter J.C."/>
            <person name="Tapia R."/>
            <person name="Han C."/>
            <person name="Land M."/>
            <person name="Hauser L."/>
            <person name="Markowitz V."/>
            <person name="Cheng J.-F."/>
            <person name="Hugenholtz P."/>
            <person name="Woyke T."/>
            <person name="Wu D."/>
            <person name="Tindall B."/>
            <person name="Faehrich R."/>
            <person name="Brambilla E."/>
            <person name="Klenk H.-P."/>
            <person name="Eisen J.A."/>
        </authorList>
    </citation>
    <scope>NUCLEOTIDE SEQUENCE [LARGE SCALE GENOMIC DNA]</scope>
    <source>
        <strain evidence="4">ATCC 29530 / DSM 19594 / LMG 11500 / NCIMB 11436 / LSU 4</strain>
    </source>
</reference>
<feature type="modified residue" description="4-aspartylphosphate" evidence="1">
    <location>
        <position position="60"/>
    </location>
</feature>
<evidence type="ECO:0000256" key="1">
    <source>
        <dbReference type="PROSITE-ProRule" id="PRU00169"/>
    </source>
</evidence>
<dbReference type="GO" id="GO:0000160">
    <property type="term" value="P:phosphorelay signal transduction system"/>
    <property type="evidence" value="ECO:0007669"/>
    <property type="project" value="InterPro"/>
</dbReference>
<dbReference type="Gene3D" id="3.40.50.2300">
    <property type="match status" value="1"/>
</dbReference>
<keyword evidence="4" id="KW-1185">Reference proteome</keyword>
<name>A0A7U3ZLN9_RUNSL</name>
<organism evidence="3 4">
    <name type="scientific">Runella slithyformis (strain ATCC 29530 / DSM 19594 / LMG 11500 / NCIMB 11436 / LSU 4)</name>
    <dbReference type="NCBI Taxonomy" id="761193"/>
    <lineage>
        <taxon>Bacteria</taxon>
        <taxon>Pseudomonadati</taxon>
        <taxon>Bacteroidota</taxon>
        <taxon>Cytophagia</taxon>
        <taxon>Cytophagales</taxon>
        <taxon>Spirosomataceae</taxon>
        <taxon>Runella</taxon>
    </lineage>
</organism>
<dbReference type="SMART" id="SM00448">
    <property type="entry name" value="REC"/>
    <property type="match status" value="1"/>
</dbReference>
<dbReference type="PROSITE" id="PS50110">
    <property type="entry name" value="RESPONSE_REGULATORY"/>
    <property type="match status" value="1"/>
</dbReference>
<feature type="domain" description="Response regulatory" evidence="2">
    <location>
        <begin position="6"/>
        <end position="127"/>
    </location>
</feature>
<sequence length="130" mass="14869">MEQPVTFFLIDDDIDDQEIFLIALEGISETIKCKYANDGIKALEKLNRDTSFIPDYIFLDMNMPRMNGRECLVEIRKIERLRQVPTFIYSTSVDPGMVEDVKQLGATDVIIKPTSIKALTDIIKNLLVKN</sequence>
<dbReference type="InterPro" id="IPR001789">
    <property type="entry name" value="Sig_transdc_resp-reg_receiver"/>
</dbReference>
<dbReference type="SUPFAM" id="SSF52172">
    <property type="entry name" value="CheY-like"/>
    <property type="match status" value="1"/>
</dbReference>
<dbReference type="InterPro" id="IPR052893">
    <property type="entry name" value="TCS_response_regulator"/>
</dbReference>